<dbReference type="RefSeq" id="WP_249298333.1">
    <property type="nucleotide sequence ID" value="NZ_JACRSX010000017.1"/>
</dbReference>
<protein>
    <recommendedName>
        <fullName evidence="4">Secreted protein</fullName>
    </recommendedName>
</protein>
<feature type="chain" id="PRO_5045675477" description="Secreted protein" evidence="1">
    <location>
        <begin position="31"/>
        <end position="163"/>
    </location>
</feature>
<evidence type="ECO:0000256" key="1">
    <source>
        <dbReference type="SAM" id="SignalP"/>
    </source>
</evidence>
<organism evidence="2 3">
    <name type="scientific">Jutongia huaianensis</name>
    <dbReference type="NCBI Taxonomy" id="2763668"/>
    <lineage>
        <taxon>Bacteria</taxon>
        <taxon>Bacillati</taxon>
        <taxon>Bacillota</taxon>
        <taxon>Clostridia</taxon>
        <taxon>Lachnospirales</taxon>
        <taxon>Lachnospiraceae</taxon>
        <taxon>Jutongia</taxon>
    </lineage>
</organism>
<gene>
    <name evidence="2" type="ORF">H8704_11265</name>
</gene>
<proteinExistence type="predicted"/>
<dbReference type="EMBL" id="JACRSX010000017">
    <property type="protein sequence ID" value="MBC8563200.1"/>
    <property type="molecule type" value="Genomic_DNA"/>
</dbReference>
<name>A0ABR7N3L5_9FIRM</name>
<keyword evidence="1" id="KW-0732">Signal</keyword>
<comment type="caution">
    <text evidence="2">The sequence shown here is derived from an EMBL/GenBank/DDBJ whole genome shotgun (WGS) entry which is preliminary data.</text>
</comment>
<evidence type="ECO:0000313" key="2">
    <source>
        <dbReference type="EMBL" id="MBC8563200.1"/>
    </source>
</evidence>
<reference evidence="2 3" key="1">
    <citation type="submission" date="2020-08" db="EMBL/GenBank/DDBJ databases">
        <title>Genome public.</title>
        <authorList>
            <person name="Liu C."/>
            <person name="Sun Q."/>
        </authorList>
    </citation>
    <scope>NUCLEOTIDE SEQUENCE [LARGE SCALE GENOMIC DNA]</scope>
    <source>
        <strain evidence="2 3">NSJ-37</strain>
    </source>
</reference>
<evidence type="ECO:0008006" key="4">
    <source>
        <dbReference type="Google" id="ProtNLM"/>
    </source>
</evidence>
<dbReference type="Proteomes" id="UP000606193">
    <property type="component" value="Unassembled WGS sequence"/>
</dbReference>
<accession>A0ABR7N3L5</accession>
<feature type="signal peptide" evidence="1">
    <location>
        <begin position="1"/>
        <end position="30"/>
    </location>
</feature>
<sequence length="163" mass="18051">MKKLFKALTCFALSLSMLASILLTAVPASASSDVTTVSEETIQLEDGAYCIVTTTETMIPSVARGKTKTKGAQKAYRYYNASDVLVWEYILHATFMYDDYLVVCSDTSNEINIYNPKRWIYEGGKHWKQGNTAYGRATIHLIATTTSKTVNLQISCSKHGVLS</sequence>
<keyword evidence="3" id="KW-1185">Reference proteome</keyword>
<evidence type="ECO:0000313" key="3">
    <source>
        <dbReference type="Proteomes" id="UP000606193"/>
    </source>
</evidence>